<evidence type="ECO:0000256" key="1">
    <source>
        <dbReference type="SAM" id="Coils"/>
    </source>
</evidence>
<dbReference type="EMBL" id="MKIM01000027">
    <property type="protein sequence ID" value="OLP44649.1"/>
    <property type="molecule type" value="Genomic_DNA"/>
</dbReference>
<dbReference type="NCBIfam" id="TIGR02675">
    <property type="entry name" value="tape_meas_nterm"/>
    <property type="match status" value="1"/>
</dbReference>
<comment type="caution">
    <text evidence="4">The sequence shown here is derived from an EMBL/GenBank/DDBJ whole genome shotgun (WGS) entry which is preliminary data.</text>
</comment>
<feature type="coiled-coil region" evidence="1">
    <location>
        <begin position="2"/>
        <end position="29"/>
    </location>
</feature>
<feature type="compositionally biased region" description="Gly residues" evidence="2">
    <location>
        <begin position="556"/>
        <end position="566"/>
    </location>
</feature>
<feature type="region of interest" description="Disordered" evidence="2">
    <location>
        <begin position="551"/>
        <end position="572"/>
    </location>
</feature>
<keyword evidence="1" id="KW-0175">Coiled coil</keyword>
<sequence>MAISEERLIAVLEARISEYEKKLAKAFGTTDRQFTKIEHRGKAMEAKLAAIGKGTGDKFSRGLSSALGGLSAVLSVREVAHYADAWTAAKNSLAVAGVTGEQQKVVLDQLFNSAQKNAAPIGALADLYGRAAQSADVLGASQQDLVKFSDTVALGLRVGGTSAEAASGALQQLGQALGSGNVQAEEFNSIMDGTPALAKAAAAGIKEAGGSVAKLKQLVNDGKISSKNLFQGILVGAERLEEMAGNAAQTIQQGVTKIDNAFTRYIGRTDESNSASQRLVTGLNSLADNFDANADAALQLASVIAGALVGRGIGAMLSQVPKLVGTLGTLLTALRTGASLAPALGSALGPLGAIAGLAAGAAFAFGAFSSSVDDATRKLASQARSGEAVKGMIDDTKAAQDAYRKAVADQAGVQSKSTASIVASTKREFDAKKSLLEIELRLQEARLQTLQFDLDTKSSQLKKEIGEQVYTRNSSVQQGYSDPKIGDFVRLPDSISGLEKTQAAIDANPLTDEIKRIRAESDLAAIGVDGLKKALTTTFADGLGGGAVDGAVSADGTGGKNKGASGGKRTADDRFSEDIQAVKDRTAALVQEQQILGQTYYEQERRRLALDLEQQALKDVREEARQKGDADWQNAKLTPDHIAKIEAASAAYAKQADVLRTVEEAQQRAESSAQEFYGTAKSGFVDVIKGTSSFSDALSNLANKLSDLALNSVFDSIFGGSKTTGSGGILSTAFKAIGLKDGGDVEPAGLIRGPGGPRGDKIPTMLSDGEYVVNAAATKRNRALLEAINNRKHYQHRANGGIVSNRSGVLSQPPRTLDVAQVAASRTSPVQVNFNPVIDNRGASLEAVARNEQALAHLQKTLPAQVVNAIRDARARGVKI</sequence>
<dbReference type="Proteomes" id="UP000186894">
    <property type="component" value="Unassembled WGS sequence"/>
</dbReference>
<keyword evidence="5" id="KW-1185">Reference proteome</keyword>
<feature type="domain" description="Tape measure protein N-terminal" evidence="3">
    <location>
        <begin position="77"/>
        <end position="271"/>
    </location>
</feature>
<dbReference type="AlphaFoldDB" id="A0A1Q8ZRF7"/>
<gene>
    <name evidence="4" type="ORF">BJF95_09120</name>
</gene>
<reference evidence="4 5" key="1">
    <citation type="submission" date="2016-09" db="EMBL/GenBank/DDBJ databases">
        <title>Rhizobium oryziradicis sp. nov., isolated from the root of rice.</title>
        <authorList>
            <person name="Zhao J."/>
            <person name="Zhang X."/>
        </authorList>
    </citation>
    <scope>NUCLEOTIDE SEQUENCE [LARGE SCALE GENOMIC DNA]</scope>
    <source>
        <strain evidence="4 5">N19</strain>
    </source>
</reference>
<organism evidence="4 5">
    <name type="scientific">Rhizobium oryziradicis</name>
    <dbReference type="NCBI Taxonomy" id="1867956"/>
    <lineage>
        <taxon>Bacteria</taxon>
        <taxon>Pseudomonadati</taxon>
        <taxon>Pseudomonadota</taxon>
        <taxon>Alphaproteobacteria</taxon>
        <taxon>Hyphomicrobiales</taxon>
        <taxon>Rhizobiaceae</taxon>
        <taxon>Rhizobium/Agrobacterium group</taxon>
        <taxon>Rhizobium</taxon>
    </lineage>
</organism>
<dbReference type="RefSeq" id="WP_075640158.1">
    <property type="nucleotide sequence ID" value="NZ_MKIM01000027.1"/>
</dbReference>
<accession>A0A1Q8ZRF7</accession>
<evidence type="ECO:0000313" key="4">
    <source>
        <dbReference type="EMBL" id="OLP44649.1"/>
    </source>
</evidence>
<proteinExistence type="predicted"/>
<protein>
    <recommendedName>
        <fullName evidence="3">Tape measure protein N-terminal domain-containing protein</fullName>
    </recommendedName>
</protein>
<evidence type="ECO:0000256" key="2">
    <source>
        <dbReference type="SAM" id="MobiDB-lite"/>
    </source>
</evidence>
<evidence type="ECO:0000259" key="3">
    <source>
        <dbReference type="Pfam" id="PF20155"/>
    </source>
</evidence>
<dbReference type="OrthoDB" id="38641at2"/>
<evidence type="ECO:0000313" key="5">
    <source>
        <dbReference type="Proteomes" id="UP000186894"/>
    </source>
</evidence>
<dbReference type="STRING" id="1867956.BJF95_09120"/>
<name>A0A1Q8ZRF7_9HYPH</name>
<dbReference type="InterPro" id="IPR013491">
    <property type="entry name" value="Tape_meas_N"/>
</dbReference>
<dbReference type="Pfam" id="PF20155">
    <property type="entry name" value="TMP_3"/>
    <property type="match status" value="1"/>
</dbReference>